<gene>
    <name evidence="2" type="ORF">F0P93_27400</name>
</gene>
<organism evidence="2 3">
    <name type="scientific">Larkinella humicola</name>
    <dbReference type="NCBI Taxonomy" id="2607654"/>
    <lineage>
        <taxon>Bacteria</taxon>
        <taxon>Pseudomonadati</taxon>
        <taxon>Bacteroidota</taxon>
        <taxon>Cytophagia</taxon>
        <taxon>Cytophagales</taxon>
        <taxon>Spirosomataceae</taxon>
        <taxon>Larkinella</taxon>
    </lineage>
</organism>
<dbReference type="InterPro" id="IPR002934">
    <property type="entry name" value="Polymerase_NTP_transf_dom"/>
</dbReference>
<reference evidence="2 3" key="1">
    <citation type="submission" date="2019-09" db="EMBL/GenBank/DDBJ databases">
        <title>Genome Sequence of Larkinella sp MA1.</title>
        <authorList>
            <person name="Srinivasan S."/>
        </authorList>
    </citation>
    <scope>NUCLEOTIDE SEQUENCE [LARGE SCALE GENOMIC DNA]</scope>
    <source>
        <strain evidence="2 3">MA1</strain>
    </source>
</reference>
<dbReference type="RefSeq" id="WP_150880959.1">
    <property type="nucleotide sequence ID" value="NZ_VTWS01000009.1"/>
</dbReference>
<evidence type="ECO:0000313" key="2">
    <source>
        <dbReference type="EMBL" id="KAA9346734.1"/>
    </source>
</evidence>
<dbReference type="EMBL" id="VTWS01000009">
    <property type="protein sequence ID" value="KAA9346734.1"/>
    <property type="molecule type" value="Genomic_DNA"/>
</dbReference>
<dbReference type="GO" id="GO:0016779">
    <property type="term" value="F:nucleotidyltransferase activity"/>
    <property type="evidence" value="ECO:0007669"/>
    <property type="project" value="InterPro"/>
</dbReference>
<evidence type="ECO:0000259" key="1">
    <source>
        <dbReference type="Pfam" id="PF01909"/>
    </source>
</evidence>
<dbReference type="AlphaFoldDB" id="A0A5N1J978"/>
<dbReference type="InterPro" id="IPR043519">
    <property type="entry name" value="NT_sf"/>
</dbReference>
<accession>A0A5N1J978</accession>
<dbReference type="Proteomes" id="UP000326344">
    <property type="component" value="Unassembled WGS sequence"/>
</dbReference>
<dbReference type="CDD" id="cd05403">
    <property type="entry name" value="NT_KNTase_like"/>
    <property type="match status" value="1"/>
</dbReference>
<dbReference type="Gene3D" id="3.30.460.10">
    <property type="entry name" value="Beta Polymerase, domain 2"/>
    <property type="match status" value="1"/>
</dbReference>
<dbReference type="Pfam" id="PF01909">
    <property type="entry name" value="NTP_transf_2"/>
    <property type="match status" value="1"/>
</dbReference>
<keyword evidence="3" id="KW-1185">Reference proteome</keyword>
<evidence type="ECO:0000313" key="3">
    <source>
        <dbReference type="Proteomes" id="UP000326344"/>
    </source>
</evidence>
<dbReference type="SUPFAM" id="SSF81301">
    <property type="entry name" value="Nucleotidyltransferase"/>
    <property type="match status" value="1"/>
</dbReference>
<keyword evidence="2" id="KW-0808">Transferase</keyword>
<sequence>MKTLSERQEEALTYCREIVLKHLDLNRYGVFLFGSRAAGKGRRHSDIDIGFIGPEPINPAILDRLQEIFDESDLLYKVDLVDFSQIRDGDFKRIASESVQWWNSPANLSAEKLLN</sequence>
<comment type="caution">
    <text evidence="2">The sequence shown here is derived from an EMBL/GenBank/DDBJ whole genome shotgun (WGS) entry which is preliminary data.</text>
</comment>
<feature type="domain" description="Polymerase nucleotidyl transferase" evidence="1">
    <location>
        <begin position="19"/>
        <end position="101"/>
    </location>
</feature>
<name>A0A5N1J978_9BACT</name>
<proteinExistence type="predicted"/>
<protein>
    <submittedName>
        <fullName evidence="2">Nucleotidyltransferase domain-containing protein</fullName>
    </submittedName>
</protein>